<protein>
    <submittedName>
        <fullName evidence="4">Peptidylprolyl isomerase</fullName>
    </submittedName>
</protein>
<gene>
    <name evidence="4" type="ORF">OV287_18440</name>
</gene>
<accession>A0ABT4A5A3</accession>
<reference evidence="4 5" key="1">
    <citation type="submission" date="2022-11" db="EMBL/GenBank/DDBJ databases">
        <title>Minimal conservation of predation-associated metabolite biosynthetic gene clusters underscores biosynthetic potential of Myxococcota including descriptions for ten novel species: Archangium lansinium sp. nov., Myxococcus landrumus sp. nov., Nannocystis bai.</title>
        <authorList>
            <person name="Ahearne A."/>
            <person name="Stevens C."/>
            <person name="Phillips K."/>
        </authorList>
    </citation>
    <scope>NUCLEOTIDE SEQUENCE [LARGE SCALE GENOMIC DNA]</scope>
    <source>
        <strain evidence="4 5">MIWBW</strain>
    </source>
</reference>
<dbReference type="SUPFAM" id="SSF109998">
    <property type="entry name" value="Triger factor/SurA peptide-binding domain-like"/>
    <property type="match status" value="1"/>
</dbReference>
<comment type="caution">
    <text evidence="4">The sequence shown here is derived from an EMBL/GenBank/DDBJ whole genome shotgun (WGS) entry which is preliminary data.</text>
</comment>
<keyword evidence="2 4" id="KW-0413">Isomerase</keyword>
<evidence type="ECO:0000256" key="1">
    <source>
        <dbReference type="ARBA" id="ARBA00023110"/>
    </source>
</evidence>
<dbReference type="RefSeq" id="WP_267535347.1">
    <property type="nucleotide sequence ID" value="NZ_JAPNKA010000001.1"/>
</dbReference>
<keyword evidence="1" id="KW-0697">Rotamase</keyword>
<dbReference type="GO" id="GO:0016853">
    <property type="term" value="F:isomerase activity"/>
    <property type="evidence" value="ECO:0007669"/>
    <property type="project" value="UniProtKB-KW"/>
</dbReference>
<feature type="domain" description="Trigger factor C-terminal" evidence="3">
    <location>
        <begin position="184"/>
        <end position="331"/>
    </location>
</feature>
<evidence type="ECO:0000313" key="5">
    <source>
        <dbReference type="Proteomes" id="UP001207654"/>
    </source>
</evidence>
<dbReference type="Gene3D" id="1.10.3120.10">
    <property type="entry name" value="Trigger factor, C-terminal domain"/>
    <property type="match status" value="1"/>
</dbReference>
<dbReference type="EMBL" id="JAPNKA010000001">
    <property type="protein sequence ID" value="MCY1076459.1"/>
    <property type="molecule type" value="Genomic_DNA"/>
</dbReference>
<evidence type="ECO:0000259" key="3">
    <source>
        <dbReference type="Pfam" id="PF05698"/>
    </source>
</evidence>
<evidence type="ECO:0000313" key="4">
    <source>
        <dbReference type="EMBL" id="MCY1076459.1"/>
    </source>
</evidence>
<dbReference type="InterPro" id="IPR008880">
    <property type="entry name" value="Trigger_fac_C"/>
</dbReference>
<name>A0ABT4A5A3_9BACT</name>
<dbReference type="SUPFAM" id="SSF54534">
    <property type="entry name" value="FKBP-like"/>
    <property type="match status" value="1"/>
</dbReference>
<proteinExistence type="predicted"/>
<dbReference type="InterPro" id="IPR027304">
    <property type="entry name" value="Trigger_fact/SurA_dom_sf"/>
</dbReference>
<keyword evidence="5" id="KW-1185">Reference proteome</keyword>
<dbReference type="InterPro" id="IPR037041">
    <property type="entry name" value="Trigger_fac_C_sf"/>
</dbReference>
<dbReference type="Proteomes" id="UP001207654">
    <property type="component" value="Unassembled WGS sequence"/>
</dbReference>
<dbReference type="InterPro" id="IPR046357">
    <property type="entry name" value="PPIase_dom_sf"/>
</dbReference>
<sequence length="354" mass="39254">MSSHNASSLSFGLPQYFSQSSLDEQSLLVVLPEVEAPSLEGLSVTLPTPQGFTAEQVQERFLELARPLAAELYRYPTEQIAWGDEVLLNIAGYSQGRLIPFSLRTEVWLPVQPDPLLPGLYEALVGRLPNEGLTVDLLLPATYPVESLRGTTARFVVQLQAARQVTYPDLESPKFLEAFGRGKTLAEAMRNVVRQMEDEAAQLLLLQAQQQVLNQVAARTRVVLPSELVDEEIRRRWSATEGRSVSELQFNGREQEESLATWLNDADTRAEVEQRLRISLALGAICKRDGLTLTPQAVEKVLRDEAHAAGLTIGEVADALRAEPQHLARIDQVAWHLMAVDHVMSRARIHIAGA</sequence>
<organism evidence="4 5">
    <name type="scientific">Archangium lansingense</name>
    <dbReference type="NCBI Taxonomy" id="2995310"/>
    <lineage>
        <taxon>Bacteria</taxon>
        <taxon>Pseudomonadati</taxon>
        <taxon>Myxococcota</taxon>
        <taxon>Myxococcia</taxon>
        <taxon>Myxococcales</taxon>
        <taxon>Cystobacterineae</taxon>
        <taxon>Archangiaceae</taxon>
        <taxon>Archangium</taxon>
    </lineage>
</organism>
<evidence type="ECO:0000256" key="2">
    <source>
        <dbReference type="ARBA" id="ARBA00023235"/>
    </source>
</evidence>
<dbReference type="Pfam" id="PF05698">
    <property type="entry name" value="Trigger_C"/>
    <property type="match status" value="1"/>
</dbReference>
<dbReference type="Gene3D" id="3.10.50.40">
    <property type="match status" value="1"/>
</dbReference>